<keyword evidence="3" id="KW-0479">Metal-binding</keyword>
<keyword evidence="3" id="KW-0408">Iron</keyword>
<dbReference type="PRINTS" id="PR00385">
    <property type="entry name" value="P450"/>
</dbReference>
<dbReference type="Gene3D" id="1.10.630.10">
    <property type="entry name" value="Cytochrome P450"/>
    <property type="match status" value="1"/>
</dbReference>
<evidence type="ECO:0000256" key="3">
    <source>
        <dbReference type="RuleBase" id="RU000461"/>
    </source>
</evidence>
<dbReference type="PRINTS" id="PR00463">
    <property type="entry name" value="EP450I"/>
</dbReference>
<dbReference type="PANTHER" id="PTHR24305:SF166">
    <property type="entry name" value="CYTOCHROME P450 12A4, MITOCHONDRIAL-RELATED"/>
    <property type="match status" value="1"/>
</dbReference>
<reference evidence="4 5" key="1">
    <citation type="submission" date="2022-11" db="EMBL/GenBank/DDBJ databases">
        <title>Genome Sequencing of Nocardia sp. ON39_IFM12276 and assembly.</title>
        <authorList>
            <person name="Shimojima M."/>
            <person name="Toyokawa M."/>
            <person name="Uesaka K."/>
        </authorList>
    </citation>
    <scope>NUCLEOTIDE SEQUENCE [LARGE SCALE GENOMIC DNA]</scope>
    <source>
        <strain evidence="4 5">IFM 12276</strain>
    </source>
</reference>
<dbReference type="SUPFAM" id="SSF48264">
    <property type="entry name" value="Cytochrome P450"/>
    <property type="match status" value="1"/>
</dbReference>
<evidence type="ECO:0000313" key="4">
    <source>
        <dbReference type="EMBL" id="BDT97426.1"/>
    </source>
</evidence>
<keyword evidence="3" id="KW-0560">Oxidoreductase</keyword>
<organism evidence="4 5">
    <name type="scientific">Nocardia sputorum</name>
    <dbReference type="NCBI Taxonomy" id="2984338"/>
    <lineage>
        <taxon>Bacteria</taxon>
        <taxon>Bacillati</taxon>
        <taxon>Actinomycetota</taxon>
        <taxon>Actinomycetes</taxon>
        <taxon>Mycobacteriales</taxon>
        <taxon>Nocardiaceae</taxon>
        <taxon>Nocardia</taxon>
    </lineage>
</organism>
<dbReference type="InterPro" id="IPR001128">
    <property type="entry name" value="Cyt_P450"/>
</dbReference>
<dbReference type="Proteomes" id="UP001317870">
    <property type="component" value="Chromosome"/>
</dbReference>
<dbReference type="InterPro" id="IPR017972">
    <property type="entry name" value="Cyt_P450_CS"/>
</dbReference>
<name>A0ABN6TWZ6_9NOCA</name>
<proteinExistence type="inferred from homology"/>
<dbReference type="RefSeq" id="WP_281877378.1">
    <property type="nucleotide sequence ID" value="NZ_AP026978.1"/>
</dbReference>
<keyword evidence="3" id="KW-0349">Heme</keyword>
<evidence type="ECO:0000256" key="1">
    <source>
        <dbReference type="ARBA" id="ARBA00001971"/>
    </source>
</evidence>
<dbReference type="PANTHER" id="PTHR24305">
    <property type="entry name" value="CYTOCHROME P450"/>
    <property type="match status" value="1"/>
</dbReference>
<dbReference type="InterPro" id="IPR050121">
    <property type="entry name" value="Cytochrome_P450_monoxygenase"/>
</dbReference>
<sequence>MASSSVNTPISLRELPRLRTRHIARIGGLLRPGTQRSPLLSLGERFVMSPPGFPTMLVTHNMDDVRELLSHDDFSLGQLLRRYSTHDALFGTQTLIFLDGEDHRRERKVLAPPFQSKALQTYEDLMADVVRREIPTWPVGEPFPFVDVGYRLALGVLLGVVFGDMPPERMTRLKEALGRWFGAIESPGFLAVTAITLLAGGYTPPYRPLLRGQAEVDAIIAEEIAERRAEPGNRRDVLSRYVGTELDPHDDATLVRNMRGMLLAGYETTAITLGWIAAMLTTHPRAMAELDAAVDAGDDARLDAYLDAVVAETMRMRPVSPFTGRRAMRDTLLNGVHIPKGAVVMVPILLIHESPEHYPDPERFRPERFLGERVDGRTWLTFGGGRHRCLGAHFALLEARILFRTVLHHYRFDHSPGPVEPPRRYHPGISPAHNALVTLRPR</sequence>
<comment type="similarity">
    <text evidence="2 3">Belongs to the cytochrome P450 family.</text>
</comment>
<evidence type="ECO:0000256" key="2">
    <source>
        <dbReference type="ARBA" id="ARBA00010617"/>
    </source>
</evidence>
<gene>
    <name evidence="4" type="ORF">IFM12276_04550</name>
</gene>
<dbReference type="EMBL" id="AP026978">
    <property type="protein sequence ID" value="BDT97426.1"/>
    <property type="molecule type" value="Genomic_DNA"/>
</dbReference>
<keyword evidence="5" id="KW-1185">Reference proteome</keyword>
<accession>A0ABN6TWZ6</accession>
<dbReference type="PROSITE" id="PS00086">
    <property type="entry name" value="CYTOCHROME_P450"/>
    <property type="match status" value="1"/>
</dbReference>
<dbReference type="InterPro" id="IPR036396">
    <property type="entry name" value="Cyt_P450_sf"/>
</dbReference>
<dbReference type="Pfam" id="PF00067">
    <property type="entry name" value="p450"/>
    <property type="match status" value="1"/>
</dbReference>
<comment type="cofactor">
    <cofactor evidence="1">
        <name>heme</name>
        <dbReference type="ChEBI" id="CHEBI:30413"/>
    </cofactor>
</comment>
<protein>
    <submittedName>
        <fullName evidence="4">Cytochrome P450</fullName>
    </submittedName>
</protein>
<evidence type="ECO:0000313" key="5">
    <source>
        <dbReference type="Proteomes" id="UP001317870"/>
    </source>
</evidence>
<keyword evidence="3" id="KW-0503">Monooxygenase</keyword>
<dbReference type="InterPro" id="IPR002401">
    <property type="entry name" value="Cyt_P450_E_grp-I"/>
</dbReference>